<dbReference type="PROSITE" id="PS50106">
    <property type="entry name" value="PDZ"/>
    <property type="match status" value="1"/>
</dbReference>
<dbReference type="PANTHER" id="PTHR14102">
    <property type="entry name" value="PAR-6-RELATED"/>
    <property type="match status" value="1"/>
</dbReference>
<accession>A0A016TC08</accession>
<dbReference type="Pfam" id="PF00595">
    <property type="entry name" value="PDZ"/>
    <property type="match status" value="1"/>
</dbReference>
<feature type="compositionally biased region" description="Polar residues" evidence="1">
    <location>
        <begin position="1"/>
        <end position="23"/>
    </location>
</feature>
<dbReference type="PANTHER" id="PTHR14102:SF14">
    <property type="entry name" value="PROTEIN CBG16414"/>
    <property type="match status" value="1"/>
</dbReference>
<dbReference type="InterPro" id="IPR051741">
    <property type="entry name" value="PAR6_homolog"/>
</dbReference>
<dbReference type="InterPro" id="IPR001478">
    <property type="entry name" value="PDZ"/>
</dbReference>
<dbReference type="EMBL" id="JARK01001451">
    <property type="protein sequence ID" value="EYC00494.1"/>
    <property type="molecule type" value="Genomic_DNA"/>
</dbReference>
<evidence type="ECO:0000259" key="2">
    <source>
        <dbReference type="PROSITE" id="PS50106"/>
    </source>
</evidence>
<dbReference type="GO" id="GO:0007098">
    <property type="term" value="P:centrosome cycle"/>
    <property type="evidence" value="ECO:0007669"/>
    <property type="project" value="TreeGrafter"/>
</dbReference>
<keyword evidence="4" id="KW-1185">Reference proteome</keyword>
<name>A0A016TC08_9BILA</name>
<evidence type="ECO:0000313" key="4">
    <source>
        <dbReference type="Proteomes" id="UP000024635"/>
    </source>
</evidence>
<dbReference type="AlphaFoldDB" id="A0A016TC08"/>
<dbReference type="Gene3D" id="2.30.42.10">
    <property type="match status" value="1"/>
</dbReference>
<proteinExistence type="predicted"/>
<gene>
    <name evidence="3" type="primary">Acey_s0115.g502</name>
    <name evidence="3" type="synonym">Acey-C09G1.4</name>
    <name evidence="3" type="ORF">Y032_0115g502</name>
</gene>
<sequence>MSRRPSSPLSKSENFRLATQSHTQHQHGEVAPQDSDTDSGICADSEQPSPRQLIEIPLIFSSNSNSDYLTPESYRKPLLFSEASRKLPQRPIGSGTAARNIKTYRVRFADEVNSGASTSSTCSEQSNKSTRCATATLTRHQPTLDVSEVTVPHFSTMTRSNNACHAPPSHTFENQQEKYKGVQKIDRLGNYSYPVEDVDTLRPPSYEFAINRLRRKEKPRESIRDFVIRQNVNEALSRKLRSRSSSLPRMDREYDVNEAYFTPRIPPNYQISNRQNATLRSLEDLNIDNDSLIVDTTRRRKLPVAPLLGRMTNMAVARPVDPGLALHPALLRRPSEEQLALQRMSRRSASIGPQCEVLDYGTRREAPAVRAVLVALDQCGFRTVMVEKTQPGPFGFYIATGVMNGQRGIFISRVSIASLSPMLSVGDEILYVDDQLVKGRSLETVQALIAGKTKVLIVLLPAIGKCI</sequence>
<dbReference type="OrthoDB" id="10058001at2759"/>
<dbReference type="SMART" id="SM00228">
    <property type="entry name" value="PDZ"/>
    <property type="match status" value="1"/>
</dbReference>
<dbReference type="SUPFAM" id="SSF50156">
    <property type="entry name" value="PDZ domain-like"/>
    <property type="match status" value="1"/>
</dbReference>
<dbReference type="STRING" id="53326.A0A016TC08"/>
<dbReference type="InterPro" id="IPR036034">
    <property type="entry name" value="PDZ_sf"/>
</dbReference>
<feature type="domain" description="PDZ" evidence="2">
    <location>
        <begin position="383"/>
        <end position="449"/>
    </location>
</feature>
<organism evidence="3 4">
    <name type="scientific">Ancylostoma ceylanicum</name>
    <dbReference type="NCBI Taxonomy" id="53326"/>
    <lineage>
        <taxon>Eukaryota</taxon>
        <taxon>Metazoa</taxon>
        <taxon>Ecdysozoa</taxon>
        <taxon>Nematoda</taxon>
        <taxon>Chromadorea</taxon>
        <taxon>Rhabditida</taxon>
        <taxon>Rhabditina</taxon>
        <taxon>Rhabditomorpha</taxon>
        <taxon>Strongyloidea</taxon>
        <taxon>Ancylostomatidae</taxon>
        <taxon>Ancylostomatinae</taxon>
        <taxon>Ancylostoma</taxon>
    </lineage>
</organism>
<comment type="caution">
    <text evidence="3">The sequence shown here is derived from an EMBL/GenBank/DDBJ whole genome shotgun (WGS) entry which is preliminary data.</text>
</comment>
<evidence type="ECO:0000313" key="3">
    <source>
        <dbReference type="EMBL" id="EYC00494.1"/>
    </source>
</evidence>
<reference evidence="4" key="1">
    <citation type="journal article" date="2015" name="Nat. Genet.">
        <title>The genome and transcriptome of the zoonotic hookworm Ancylostoma ceylanicum identify infection-specific gene families.</title>
        <authorList>
            <person name="Schwarz E.M."/>
            <person name="Hu Y."/>
            <person name="Antoshechkin I."/>
            <person name="Miller M.M."/>
            <person name="Sternberg P.W."/>
            <person name="Aroian R.V."/>
        </authorList>
    </citation>
    <scope>NUCLEOTIDE SEQUENCE</scope>
    <source>
        <strain evidence="4">HY135</strain>
    </source>
</reference>
<evidence type="ECO:0000256" key="1">
    <source>
        <dbReference type="SAM" id="MobiDB-lite"/>
    </source>
</evidence>
<feature type="region of interest" description="Disordered" evidence="1">
    <location>
        <begin position="1"/>
        <end position="47"/>
    </location>
</feature>
<protein>
    <recommendedName>
        <fullName evidence="2">PDZ domain-containing protein</fullName>
    </recommendedName>
</protein>
<dbReference type="Proteomes" id="UP000024635">
    <property type="component" value="Unassembled WGS sequence"/>
</dbReference>